<dbReference type="Pfam" id="PF02458">
    <property type="entry name" value="Transferase"/>
    <property type="match status" value="1"/>
</dbReference>
<dbReference type="Gene3D" id="3.30.559.10">
    <property type="entry name" value="Chloramphenicol acetyltransferase-like domain"/>
    <property type="match status" value="2"/>
</dbReference>
<dbReference type="HOGENOM" id="CLU_026450_1_1_1"/>
<dbReference type="AlphaFoldDB" id="M2YPF2"/>
<protein>
    <submittedName>
        <fullName evidence="2">Uncharacterized protein</fullName>
    </submittedName>
</protein>
<dbReference type="EMBL" id="KB446540">
    <property type="protein sequence ID" value="EME43491.1"/>
    <property type="molecule type" value="Genomic_DNA"/>
</dbReference>
<accession>M2YPF2</accession>
<dbReference type="PANTHER" id="PTHR31642:SF310">
    <property type="entry name" value="FATTY ALCOHOL:CAFFEOYL-COA ACYLTRANSFERASE"/>
    <property type="match status" value="1"/>
</dbReference>
<dbReference type="PANTHER" id="PTHR31642">
    <property type="entry name" value="TRICHOTHECENE 3-O-ACETYLTRANSFERASE"/>
    <property type="match status" value="1"/>
</dbReference>
<proteinExistence type="predicted"/>
<dbReference type="InterPro" id="IPR050317">
    <property type="entry name" value="Plant_Fungal_Acyltransferase"/>
</dbReference>
<organism evidence="2 3">
    <name type="scientific">Dothistroma septosporum (strain NZE10 / CBS 128990)</name>
    <name type="common">Red band needle blight fungus</name>
    <name type="synonym">Mycosphaerella pini</name>
    <dbReference type="NCBI Taxonomy" id="675120"/>
    <lineage>
        <taxon>Eukaryota</taxon>
        <taxon>Fungi</taxon>
        <taxon>Dikarya</taxon>
        <taxon>Ascomycota</taxon>
        <taxon>Pezizomycotina</taxon>
        <taxon>Dothideomycetes</taxon>
        <taxon>Dothideomycetidae</taxon>
        <taxon>Mycosphaerellales</taxon>
        <taxon>Mycosphaerellaceae</taxon>
        <taxon>Dothistroma</taxon>
    </lineage>
</organism>
<keyword evidence="1" id="KW-0808">Transferase</keyword>
<reference evidence="3" key="1">
    <citation type="journal article" date="2012" name="PLoS Genet.">
        <title>The genomes of the fungal plant pathogens Cladosporium fulvum and Dothistroma septosporum reveal adaptation to different hosts and lifestyles but also signatures of common ancestry.</title>
        <authorList>
            <person name="de Wit P.J.G.M."/>
            <person name="van der Burgt A."/>
            <person name="Oekmen B."/>
            <person name="Stergiopoulos I."/>
            <person name="Abd-Elsalam K.A."/>
            <person name="Aerts A.L."/>
            <person name="Bahkali A.H."/>
            <person name="Beenen H.G."/>
            <person name="Chettri P."/>
            <person name="Cox M.P."/>
            <person name="Datema E."/>
            <person name="de Vries R.P."/>
            <person name="Dhillon B."/>
            <person name="Ganley A.R."/>
            <person name="Griffiths S.A."/>
            <person name="Guo Y."/>
            <person name="Hamelin R.C."/>
            <person name="Henrissat B."/>
            <person name="Kabir M.S."/>
            <person name="Jashni M.K."/>
            <person name="Kema G."/>
            <person name="Klaubauf S."/>
            <person name="Lapidus A."/>
            <person name="Levasseur A."/>
            <person name="Lindquist E."/>
            <person name="Mehrabi R."/>
            <person name="Ohm R.A."/>
            <person name="Owen T.J."/>
            <person name="Salamov A."/>
            <person name="Schwelm A."/>
            <person name="Schijlen E."/>
            <person name="Sun H."/>
            <person name="van den Burg H.A."/>
            <person name="van Ham R.C.H.J."/>
            <person name="Zhang S."/>
            <person name="Goodwin S.B."/>
            <person name="Grigoriev I.V."/>
            <person name="Collemare J."/>
            <person name="Bradshaw R.E."/>
        </authorList>
    </citation>
    <scope>NUCLEOTIDE SEQUENCE [LARGE SCALE GENOMIC DNA]</scope>
    <source>
        <strain evidence="3">NZE10 / CBS 128990</strain>
    </source>
</reference>
<dbReference type="Proteomes" id="UP000016933">
    <property type="component" value="Unassembled WGS sequence"/>
</dbReference>
<dbReference type="OrthoDB" id="1862401at2759"/>
<gene>
    <name evidence="2" type="ORF">DOTSEDRAFT_72762</name>
</gene>
<keyword evidence="3" id="KW-1185">Reference proteome</keyword>
<evidence type="ECO:0000313" key="2">
    <source>
        <dbReference type="EMBL" id="EME43491.1"/>
    </source>
</evidence>
<dbReference type="STRING" id="675120.M2YPF2"/>
<evidence type="ECO:0000313" key="3">
    <source>
        <dbReference type="Proteomes" id="UP000016933"/>
    </source>
</evidence>
<sequence>MASTVEHTTPSQTFWISPRSRIPPQTIALPAGDQIGVAIVQPLLMCFRTTNEYDETECIDSVKAAAAGCISEIPALAGKLIWTGEARHRIECVISGDPKVQVRIQWLNWGARELDAEHWPMYRFQHSEVCLDPRPASGIGTYNFGVQANILRGGIIIVLHMNHTILDGSAQGVLETIFAHHLSRAMDQQAPEPSGLIPPAALDKTTTQGFHPARHMLEWKDWRLVEKNAISAEAATKALIAKFAKLTYTIWHTPPEKLAKLRRNMQDPAHPKLSMATCLSIWLWRAITRSRGLSPETTSRMLLPIQTRGRVKEVHQNYSGSALVYGRTKATASELSTLPTHELGTRIGKSLEWWSVDRIREFWGSIEDCDDTAKYQSNTDREFGTDFECTHMSNFPFYNLHWGRGLQIRAYRLPGIPFTDGWCSFAPRLTSGGNELHLYLARDTLDVLFRDAEFREYAEYWCASDSALDEQAAATERTSSRL</sequence>
<evidence type="ECO:0000256" key="1">
    <source>
        <dbReference type="ARBA" id="ARBA00022679"/>
    </source>
</evidence>
<name>M2YPF2_DOTSN</name>
<reference evidence="2 3" key="2">
    <citation type="journal article" date="2012" name="PLoS Pathog.">
        <title>Diverse lifestyles and strategies of plant pathogenesis encoded in the genomes of eighteen Dothideomycetes fungi.</title>
        <authorList>
            <person name="Ohm R.A."/>
            <person name="Feau N."/>
            <person name="Henrissat B."/>
            <person name="Schoch C.L."/>
            <person name="Horwitz B.A."/>
            <person name="Barry K.W."/>
            <person name="Condon B.J."/>
            <person name="Copeland A.C."/>
            <person name="Dhillon B."/>
            <person name="Glaser F."/>
            <person name="Hesse C.N."/>
            <person name="Kosti I."/>
            <person name="LaButti K."/>
            <person name="Lindquist E.A."/>
            <person name="Lucas S."/>
            <person name="Salamov A.A."/>
            <person name="Bradshaw R.E."/>
            <person name="Ciuffetti L."/>
            <person name="Hamelin R.C."/>
            <person name="Kema G.H.J."/>
            <person name="Lawrence C."/>
            <person name="Scott J.A."/>
            <person name="Spatafora J.W."/>
            <person name="Turgeon B.G."/>
            <person name="de Wit P.J.G.M."/>
            <person name="Zhong S."/>
            <person name="Goodwin S.B."/>
            <person name="Grigoriev I.V."/>
        </authorList>
    </citation>
    <scope>NUCLEOTIDE SEQUENCE [LARGE SCALE GENOMIC DNA]</scope>
    <source>
        <strain evidence="3">NZE10 / CBS 128990</strain>
    </source>
</reference>
<dbReference type="GO" id="GO:0016747">
    <property type="term" value="F:acyltransferase activity, transferring groups other than amino-acyl groups"/>
    <property type="evidence" value="ECO:0007669"/>
    <property type="project" value="TreeGrafter"/>
</dbReference>
<dbReference type="InterPro" id="IPR023213">
    <property type="entry name" value="CAT-like_dom_sf"/>
</dbReference>
<dbReference type="OMA" id="DQYMVRV"/>